<keyword evidence="3" id="KW-1185">Reference proteome</keyword>
<feature type="region of interest" description="Disordered" evidence="1">
    <location>
        <begin position="1"/>
        <end position="78"/>
    </location>
</feature>
<evidence type="ECO:0000313" key="3">
    <source>
        <dbReference type="Proteomes" id="UP000265520"/>
    </source>
</evidence>
<name>A0A392UGQ6_9FABA</name>
<reference evidence="2 3" key="1">
    <citation type="journal article" date="2018" name="Front. Plant Sci.">
        <title>Red Clover (Trifolium pratense) and Zigzag Clover (T. medium) - A Picture of Genomic Similarities and Differences.</title>
        <authorList>
            <person name="Dluhosova J."/>
            <person name="Istvanek J."/>
            <person name="Nedelnik J."/>
            <person name="Repkova J."/>
        </authorList>
    </citation>
    <scope>NUCLEOTIDE SEQUENCE [LARGE SCALE GENOMIC DNA]</scope>
    <source>
        <strain evidence="3">cv. 10/8</strain>
        <tissue evidence="2">Leaf</tissue>
    </source>
</reference>
<dbReference type="Proteomes" id="UP000265520">
    <property type="component" value="Unassembled WGS sequence"/>
</dbReference>
<comment type="caution">
    <text evidence="2">The sequence shown here is derived from an EMBL/GenBank/DDBJ whole genome shotgun (WGS) entry which is preliminary data.</text>
</comment>
<sequence length="78" mass="8774">MESGDGYGGRKETQQPSDEVSLQPEWRRRTASAGKDQNLTLQPEWRRGRSTASPSPSGAGDEVQKKEEEQKKEILFQP</sequence>
<protein>
    <submittedName>
        <fullName evidence="2">Protein argonaute 2-like</fullName>
    </submittedName>
</protein>
<feature type="compositionally biased region" description="Basic and acidic residues" evidence="1">
    <location>
        <begin position="62"/>
        <end position="78"/>
    </location>
</feature>
<dbReference type="AlphaFoldDB" id="A0A392UGQ6"/>
<evidence type="ECO:0000313" key="2">
    <source>
        <dbReference type="EMBL" id="MCI72769.1"/>
    </source>
</evidence>
<organism evidence="2 3">
    <name type="scientific">Trifolium medium</name>
    <dbReference type="NCBI Taxonomy" id="97028"/>
    <lineage>
        <taxon>Eukaryota</taxon>
        <taxon>Viridiplantae</taxon>
        <taxon>Streptophyta</taxon>
        <taxon>Embryophyta</taxon>
        <taxon>Tracheophyta</taxon>
        <taxon>Spermatophyta</taxon>
        <taxon>Magnoliopsida</taxon>
        <taxon>eudicotyledons</taxon>
        <taxon>Gunneridae</taxon>
        <taxon>Pentapetalae</taxon>
        <taxon>rosids</taxon>
        <taxon>fabids</taxon>
        <taxon>Fabales</taxon>
        <taxon>Fabaceae</taxon>
        <taxon>Papilionoideae</taxon>
        <taxon>50 kb inversion clade</taxon>
        <taxon>NPAAA clade</taxon>
        <taxon>Hologalegina</taxon>
        <taxon>IRL clade</taxon>
        <taxon>Trifolieae</taxon>
        <taxon>Trifolium</taxon>
    </lineage>
</organism>
<accession>A0A392UGQ6</accession>
<evidence type="ECO:0000256" key="1">
    <source>
        <dbReference type="SAM" id="MobiDB-lite"/>
    </source>
</evidence>
<dbReference type="EMBL" id="LXQA010824905">
    <property type="protein sequence ID" value="MCI72769.1"/>
    <property type="molecule type" value="Genomic_DNA"/>
</dbReference>
<proteinExistence type="predicted"/>
<feature type="non-terminal residue" evidence="2">
    <location>
        <position position="78"/>
    </location>
</feature>